<name>A0AA88YCI5_PINIB</name>
<evidence type="ECO:0000313" key="2">
    <source>
        <dbReference type="EMBL" id="KAK3096697.1"/>
    </source>
</evidence>
<feature type="coiled-coil region" evidence="1">
    <location>
        <begin position="19"/>
        <end position="46"/>
    </location>
</feature>
<proteinExistence type="predicted"/>
<gene>
    <name evidence="2" type="ORF">FSP39_002459</name>
</gene>
<keyword evidence="1" id="KW-0175">Coiled coil</keyword>
<dbReference type="Gene3D" id="3.30.70.1820">
    <property type="entry name" value="L1 transposable element, RRM domain"/>
    <property type="match status" value="1"/>
</dbReference>
<accession>A0AA88YCI5</accession>
<dbReference type="AlphaFoldDB" id="A0AA88YCI5"/>
<dbReference type="EMBL" id="VSWD01000007">
    <property type="protein sequence ID" value="KAK3096697.1"/>
    <property type="molecule type" value="Genomic_DNA"/>
</dbReference>
<evidence type="ECO:0000313" key="3">
    <source>
        <dbReference type="Proteomes" id="UP001186944"/>
    </source>
</evidence>
<evidence type="ECO:0000256" key="1">
    <source>
        <dbReference type="SAM" id="Coils"/>
    </source>
</evidence>
<reference evidence="2" key="1">
    <citation type="submission" date="2019-08" db="EMBL/GenBank/DDBJ databases">
        <title>The improved chromosome-level genome for the pearl oyster Pinctada fucata martensii using PacBio sequencing and Hi-C.</title>
        <authorList>
            <person name="Zheng Z."/>
        </authorList>
    </citation>
    <scope>NUCLEOTIDE SEQUENCE</scope>
    <source>
        <strain evidence="2">ZZ-2019</strain>
        <tissue evidence="2">Adductor muscle</tissue>
    </source>
</reference>
<dbReference type="Proteomes" id="UP001186944">
    <property type="component" value="Unassembled WGS sequence"/>
</dbReference>
<organism evidence="2 3">
    <name type="scientific">Pinctada imbricata</name>
    <name type="common">Atlantic pearl-oyster</name>
    <name type="synonym">Pinctada martensii</name>
    <dbReference type="NCBI Taxonomy" id="66713"/>
    <lineage>
        <taxon>Eukaryota</taxon>
        <taxon>Metazoa</taxon>
        <taxon>Spiralia</taxon>
        <taxon>Lophotrochozoa</taxon>
        <taxon>Mollusca</taxon>
        <taxon>Bivalvia</taxon>
        <taxon>Autobranchia</taxon>
        <taxon>Pteriomorphia</taxon>
        <taxon>Pterioida</taxon>
        <taxon>Pterioidea</taxon>
        <taxon>Pteriidae</taxon>
        <taxon>Pinctada</taxon>
    </lineage>
</organism>
<keyword evidence="3" id="KW-1185">Reference proteome</keyword>
<dbReference type="PANTHER" id="PTHR11505">
    <property type="entry name" value="L1 TRANSPOSABLE ELEMENT-RELATED"/>
    <property type="match status" value="1"/>
</dbReference>
<comment type="caution">
    <text evidence="2">The sequence shown here is derived from an EMBL/GenBank/DDBJ whole genome shotgun (WGS) entry which is preliminary data.</text>
</comment>
<protein>
    <submittedName>
        <fullName evidence="2">Uncharacterized protein</fullName>
    </submittedName>
</protein>
<dbReference type="InterPro" id="IPR004244">
    <property type="entry name" value="Transposase_22"/>
</dbReference>
<sequence length="302" mass="34365">MTDIQTTQKAHVAENHKVVKELRVTVDALTSKCEQSTEEIIDLQCRSMRDNLMFYNIPEEHDENCSEIIGTFMERNLKIHGAKDGVKIERAHRIGKRRRGGQRPIVAKFHSFQDRKKVRSASKQLEGTDYGIGQQFPKAVQEGRHILIDVMKRERARGKTCTLTVDRLYVNNELYAGPEEQLKDMGFENEEEMLDGEVCDDSGHEEGVGYSNELTSYEGTVTDNGLSNFGIYILDDQVGYRDAVRSDEYKANLNPDHKCSRSAKLPGVQSVLTELFNNSRSRDIPLSDTMLDIHVTSHRTIQ</sequence>